<evidence type="ECO:0000313" key="4">
    <source>
        <dbReference type="Proteomes" id="UP000654257"/>
    </source>
</evidence>
<dbReference type="RefSeq" id="WP_188545136.1">
    <property type="nucleotide sequence ID" value="NZ_BMCU01000002.1"/>
</dbReference>
<dbReference type="SUPFAM" id="SSF55073">
    <property type="entry name" value="Nucleotide cyclase"/>
    <property type="match status" value="1"/>
</dbReference>
<reference evidence="3" key="1">
    <citation type="journal article" date="2014" name="Int. J. Syst. Evol. Microbiol.">
        <title>Complete genome sequence of Corynebacterium casei LMG S-19264T (=DSM 44701T), isolated from a smear-ripened cheese.</title>
        <authorList>
            <consortium name="US DOE Joint Genome Institute (JGI-PGF)"/>
            <person name="Walter F."/>
            <person name="Albersmeier A."/>
            <person name="Kalinowski J."/>
            <person name="Ruckert C."/>
        </authorList>
    </citation>
    <scope>NUCLEOTIDE SEQUENCE</scope>
    <source>
        <strain evidence="3">CCM 7905</strain>
    </source>
</reference>
<dbReference type="PROSITE" id="PS50887">
    <property type="entry name" value="GGDEF"/>
    <property type="match status" value="1"/>
</dbReference>
<feature type="transmembrane region" description="Helical" evidence="1">
    <location>
        <begin position="65"/>
        <end position="87"/>
    </location>
</feature>
<dbReference type="GO" id="GO:0052621">
    <property type="term" value="F:diguanylate cyclase activity"/>
    <property type="evidence" value="ECO:0007669"/>
    <property type="project" value="TreeGrafter"/>
</dbReference>
<keyword evidence="1" id="KW-1133">Transmembrane helix</keyword>
<dbReference type="InterPro" id="IPR000160">
    <property type="entry name" value="GGDEF_dom"/>
</dbReference>
<dbReference type="AlphaFoldDB" id="A0A917FW33"/>
<dbReference type="Proteomes" id="UP000654257">
    <property type="component" value="Unassembled WGS sequence"/>
</dbReference>
<sequence>MIAVRALLAASIRPSEPRRDPTTGRAGLLDLERQRATLTQYLVGLATLTIGLIGIVSAPSEEYDGIGVVIVVAVSLTTVPVALRWFLGGWPAPHALVAYVVYADVAITICLLLKQDLLTAIGGTVLFAVVTTFAVITVPPLVSSLHMMAAVLVLGIVAVRAVLNDAASNWVVAAHTLTMLLMFSAPLILIIYVSELRSRARESLVDPLTGLRNRRGLLAAVDAIVLTAPKNRPNVMCVVVLDVDGMKKVNDTFGHHTGDAVLLDLTQHLRALTANDWVVARLGGDEFTCVTVGAESATQVRGEELVAALSGARMISGLSVSVGSATTEVHAGGSEQAVLHLLRTADAEMYRAKSARRQGGDHRDSARG</sequence>
<proteinExistence type="predicted"/>
<feature type="transmembrane region" description="Helical" evidence="1">
    <location>
        <begin position="120"/>
        <end position="138"/>
    </location>
</feature>
<dbReference type="PANTHER" id="PTHR45138">
    <property type="entry name" value="REGULATORY COMPONENTS OF SENSORY TRANSDUCTION SYSTEM"/>
    <property type="match status" value="1"/>
</dbReference>
<dbReference type="NCBIfam" id="TIGR00254">
    <property type="entry name" value="GGDEF"/>
    <property type="match status" value="1"/>
</dbReference>
<dbReference type="SMART" id="SM00267">
    <property type="entry name" value="GGDEF"/>
    <property type="match status" value="1"/>
</dbReference>
<feature type="transmembrane region" description="Helical" evidence="1">
    <location>
        <begin position="93"/>
        <end position="113"/>
    </location>
</feature>
<keyword evidence="1" id="KW-0812">Transmembrane</keyword>
<organism evidence="3 4">
    <name type="scientific">Rhodococcoides trifolii</name>
    <dbReference type="NCBI Taxonomy" id="908250"/>
    <lineage>
        <taxon>Bacteria</taxon>
        <taxon>Bacillati</taxon>
        <taxon>Actinomycetota</taxon>
        <taxon>Actinomycetes</taxon>
        <taxon>Mycobacteriales</taxon>
        <taxon>Nocardiaceae</taxon>
        <taxon>Rhodococcoides</taxon>
    </lineage>
</organism>
<feature type="domain" description="GGDEF" evidence="2">
    <location>
        <begin position="234"/>
        <end position="368"/>
    </location>
</feature>
<evidence type="ECO:0000256" key="1">
    <source>
        <dbReference type="SAM" id="Phobius"/>
    </source>
</evidence>
<keyword evidence="1" id="KW-0472">Membrane</keyword>
<accession>A0A917FW33</accession>
<comment type="caution">
    <text evidence="3">The sequence shown here is derived from an EMBL/GenBank/DDBJ whole genome shotgun (WGS) entry which is preliminary data.</text>
</comment>
<dbReference type="CDD" id="cd01949">
    <property type="entry name" value="GGDEF"/>
    <property type="match status" value="1"/>
</dbReference>
<reference evidence="3" key="2">
    <citation type="submission" date="2020-09" db="EMBL/GenBank/DDBJ databases">
        <authorList>
            <person name="Sun Q."/>
            <person name="Sedlacek I."/>
        </authorList>
    </citation>
    <scope>NUCLEOTIDE SEQUENCE</scope>
    <source>
        <strain evidence="3">CCM 7905</strain>
    </source>
</reference>
<evidence type="ECO:0000259" key="2">
    <source>
        <dbReference type="PROSITE" id="PS50887"/>
    </source>
</evidence>
<feature type="transmembrane region" description="Helical" evidence="1">
    <location>
        <begin position="170"/>
        <end position="193"/>
    </location>
</feature>
<protein>
    <recommendedName>
        <fullName evidence="2">GGDEF domain-containing protein</fullName>
    </recommendedName>
</protein>
<dbReference type="GO" id="GO:0005886">
    <property type="term" value="C:plasma membrane"/>
    <property type="evidence" value="ECO:0007669"/>
    <property type="project" value="TreeGrafter"/>
</dbReference>
<dbReference type="Gene3D" id="3.30.70.270">
    <property type="match status" value="1"/>
</dbReference>
<feature type="transmembrane region" description="Helical" evidence="1">
    <location>
        <begin position="144"/>
        <end position="163"/>
    </location>
</feature>
<dbReference type="PANTHER" id="PTHR45138:SF9">
    <property type="entry name" value="DIGUANYLATE CYCLASE DGCM-RELATED"/>
    <property type="match status" value="1"/>
</dbReference>
<dbReference type="Pfam" id="PF00990">
    <property type="entry name" value="GGDEF"/>
    <property type="match status" value="1"/>
</dbReference>
<keyword evidence="4" id="KW-1185">Reference proteome</keyword>
<name>A0A917FW33_9NOCA</name>
<dbReference type="EMBL" id="BMCU01000002">
    <property type="protein sequence ID" value="GGG10511.1"/>
    <property type="molecule type" value="Genomic_DNA"/>
</dbReference>
<dbReference type="InterPro" id="IPR050469">
    <property type="entry name" value="Diguanylate_Cyclase"/>
</dbReference>
<gene>
    <name evidence="3" type="ORF">GCM10007304_25760</name>
</gene>
<dbReference type="GO" id="GO:0043709">
    <property type="term" value="P:cell adhesion involved in single-species biofilm formation"/>
    <property type="evidence" value="ECO:0007669"/>
    <property type="project" value="TreeGrafter"/>
</dbReference>
<evidence type="ECO:0000313" key="3">
    <source>
        <dbReference type="EMBL" id="GGG10511.1"/>
    </source>
</evidence>
<dbReference type="InterPro" id="IPR043128">
    <property type="entry name" value="Rev_trsase/Diguanyl_cyclase"/>
</dbReference>
<dbReference type="InterPro" id="IPR029787">
    <property type="entry name" value="Nucleotide_cyclase"/>
</dbReference>
<dbReference type="GO" id="GO:1902201">
    <property type="term" value="P:negative regulation of bacterial-type flagellum-dependent cell motility"/>
    <property type="evidence" value="ECO:0007669"/>
    <property type="project" value="TreeGrafter"/>
</dbReference>
<feature type="transmembrane region" description="Helical" evidence="1">
    <location>
        <begin position="38"/>
        <end position="58"/>
    </location>
</feature>